<keyword evidence="1" id="KW-0732">Signal</keyword>
<sequence>MKQLLTFVLAIWLPVSWAAFEVPGNGTMTLAKGEAQPLTFSFAYKQSNSGFVFQAGRQQVEVADVPDKYTLALVLHQDKEVWITDWVNQPIQSFDWTIGSYHLVLEKNSDPKDAAKARGGYVLKVNDDKYFFHKNMAQLKFHFDAKGLKDLSIEGMFSPGR</sequence>
<gene>
    <name evidence="2" type="ORF">ACFO3I_06435</name>
</gene>
<accession>A0ABV9JK76</accession>
<name>A0ABV9JK76_9GAMM</name>
<keyword evidence="3" id="KW-1185">Reference proteome</keyword>
<reference evidence="3" key="1">
    <citation type="journal article" date="2019" name="Int. J. Syst. Evol. Microbiol.">
        <title>The Global Catalogue of Microorganisms (GCM) 10K type strain sequencing project: providing services to taxonomists for standard genome sequencing and annotation.</title>
        <authorList>
            <consortium name="The Broad Institute Genomics Platform"/>
            <consortium name="The Broad Institute Genome Sequencing Center for Infectious Disease"/>
            <person name="Wu L."/>
            <person name="Ma J."/>
        </authorList>
    </citation>
    <scope>NUCLEOTIDE SEQUENCE [LARGE SCALE GENOMIC DNA]</scope>
    <source>
        <strain evidence="3">DT28</strain>
    </source>
</reference>
<evidence type="ECO:0000313" key="2">
    <source>
        <dbReference type="EMBL" id="MFC4654656.1"/>
    </source>
</evidence>
<evidence type="ECO:0000256" key="1">
    <source>
        <dbReference type="SAM" id="SignalP"/>
    </source>
</evidence>
<dbReference type="EMBL" id="JBHSGB010000006">
    <property type="protein sequence ID" value="MFC4654656.1"/>
    <property type="molecule type" value="Genomic_DNA"/>
</dbReference>
<evidence type="ECO:0008006" key="4">
    <source>
        <dbReference type="Google" id="ProtNLM"/>
    </source>
</evidence>
<feature type="signal peptide" evidence="1">
    <location>
        <begin position="1"/>
        <end position="18"/>
    </location>
</feature>
<proteinExistence type="predicted"/>
<protein>
    <recommendedName>
        <fullName evidence="4">Copper resistance protein CopC</fullName>
    </recommendedName>
</protein>
<dbReference type="Proteomes" id="UP001595962">
    <property type="component" value="Unassembled WGS sequence"/>
</dbReference>
<dbReference type="RefSeq" id="WP_377332691.1">
    <property type="nucleotide sequence ID" value="NZ_JBHSGB010000006.1"/>
</dbReference>
<organism evidence="2 3">
    <name type="scientific">Rheinheimera marina</name>
    <dbReference type="NCBI Taxonomy" id="1774958"/>
    <lineage>
        <taxon>Bacteria</taxon>
        <taxon>Pseudomonadati</taxon>
        <taxon>Pseudomonadota</taxon>
        <taxon>Gammaproteobacteria</taxon>
        <taxon>Chromatiales</taxon>
        <taxon>Chromatiaceae</taxon>
        <taxon>Rheinheimera</taxon>
    </lineage>
</organism>
<feature type="chain" id="PRO_5047342691" description="Copper resistance protein CopC" evidence="1">
    <location>
        <begin position="19"/>
        <end position="161"/>
    </location>
</feature>
<evidence type="ECO:0000313" key="3">
    <source>
        <dbReference type="Proteomes" id="UP001595962"/>
    </source>
</evidence>
<comment type="caution">
    <text evidence="2">The sequence shown here is derived from an EMBL/GenBank/DDBJ whole genome shotgun (WGS) entry which is preliminary data.</text>
</comment>